<dbReference type="Gene3D" id="1.20.1250.20">
    <property type="entry name" value="MFS general substrate transporter like domains"/>
    <property type="match status" value="1"/>
</dbReference>
<sequence>MLLGTSVNVICFLFIGPAPFFHSETYLSVVIFCLALQGAGLGGQLVPSLLDMLKTAKQHGFPDDYTTYALVSGIFNAFFALGAFLGPTIGGIMDDYMD</sequence>
<evidence type="ECO:0000313" key="7">
    <source>
        <dbReference type="Proteomes" id="UP000695022"/>
    </source>
</evidence>
<dbReference type="Proteomes" id="UP000695022">
    <property type="component" value="Unplaced"/>
</dbReference>
<keyword evidence="5 6" id="KW-0472">Membrane</keyword>
<keyword evidence="4 6" id="KW-1133">Transmembrane helix</keyword>
<proteinExistence type="predicted"/>
<evidence type="ECO:0000256" key="4">
    <source>
        <dbReference type="ARBA" id="ARBA00022989"/>
    </source>
</evidence>
<keyword evidence="7" id="KW-1185">Reference proteome</keyword>
<organism evidence="7 8">
    <name type="scientific">Priapulus caudatus</name>
    <name type="common">Priapulid worm</name>
    <dbReference type="NCBI Taxonomy" id="37621"/>
    <lineage>
        <taxon>Eukaryota</taxon>
        <taxon>Metazoa</taxon>
        <taxon>Ecdysozoa</taxon>
        <taxon>Scalidophora</taxon>
        <taxon>Priapulida</taxon>
        <taxon>Priapulimorpha</taxon>
        <taxon>Priapulimorphida</taxon>
        <taxon>Priapulidae</taxon>
        <taxon>Priapulus</taxon>
    </lineage>
</organism>
<protein>
    <submittedName>
        <fullName evidence="8">MFS-type transporter SLC18B1-like isoform X1</fullName>
    </submittedName>
</protein>
<dbReference type="InterPro" id="IPR050930">
    <property type="entry name" value="MFS_Vesicular_Transporter"/>
</dbReference>
<evidence type="ECO:0000313" key="8">
    <source>
        <dbReference type="RefSeq" id="XP_014661900.1"/>
    </source>
</evidence>
<evidence type="ECO:0000256" key="1">
    <source>
        <dbReference type="ARBA" id="ARBA00004141"/>
    </source>
</evidence>
<dbReference type="InterPro" id="IPR036259">
    <property type="entry name" value="MFS_trans_sf"/>
</dbReference>
<reference evidence="8" key="1">
    <citation type="submission" date="2025-08" db="UniProtKB">
        <authorList>
            <consortium name="RefSeq"/>
        </authorList>
    </citation>
    <scope>IDENTIFICATION</scope>
</reference>
<dbReference type="GeneID" id="106804983"/>
<dbReference type="PANTHER" id="PTHR23506">
    <property type="entry name" value="GH10249P"/>
    <property type="match status" value="1"/>
</dbReference>
<feature type="transmembrane region" description="Helical" evidence="6">
    <location>
        <begin position="67"/>
        <end position="93"/>
    </location>
</feature>
<dbReference type="PANTHER" id="PTHR23506:SF26">
    <property type="entry name" value="MFS-TYPE TRANSPORTER SLC18B1"/>
    <property type="match status" value="1"/>
</dbReference>
<dbReference type="RefSeq" id="XP_014661900.1">
    <property type="nucleotide sequence ID" value="XM_014806414.1"/>
</dbReference>
<evidence type="ECO:0000256" key="2">
    <source>
        <dbReference type="ARBA" id="ARBA00022448"/>
    </source>
</evidence>
<dbReference type="SUPFAM" id="SSF103473">
    <property type="entry name" value="MFS general substrate transporter"/>
    <property type="match status" value="1"/>
</dbReference>
<comment type="subcellular location">
    <subcellularLocation>
        <location evidence="1">Membrane</location>
        <topology evidence="1">Multi-pass membrane protein</topology>
    </subcellularLocation>
</comment>
<name>A0ABM1DPM9_PRICU</name>
<keyword evidence="3 6" id="KW-0812">Transmembrane</keyword>
<keyword evidence="2" id="KW-0813">Transport</keyword>
<gene>
    <name evidence="8" type="primary">LOC106804983</name>
</gene>
<accession>A0ABM1DPM9</accession>
<evidence type="ECO:0000256" key="3">
    <source>
        <dbReference type="ARBA" id="ARBA00022692"/>
    </source>
</evidence>
<evidence type="ECO:0000256" key="6">
    <source>
        <dbReference type="SAM" id="Phobius"/>
    </source>
</evidence>
<evidence type="ECO:0000256" key="5">
    <source>
        <dbReference type="ARBA" id="ARBA00023136"/>
    </source>
</evidence>
<feature type="transmembrane region" description="Helical" evidence="6">
    <location>
        <begin position="26"/>
        <end position="46"/>
    </location>
</feature>